<evidence type="ECO:0000256" key="1">
    <source>
        <dbReference type="SAM" id="Coils"/>
    </source>
</evidence>
<feature type="compositionally biased region" description="Low complexity" evidence="2">
    <location>
        <begin position="36"/>
        <end position="58"/>
    </location>
</feature>
<reference evidence="3 4" key="1">
    <citation type="journal article" date="2024" name="bioRxiv">
        <title>Comparative genomics of Cryptococcus and Kwoniella reveals pathogenesis evolution and contrasting karyotype dynamics via intercentromeric recombination or chromosome fusion.</title>
        <authorList>
            <person name="Coelho M.A."/>
            <person name="David-Palma M."/>
            <person name="Shea T."/>
            <person name="Bowers K."/>
            <person name="McGinley-Smith S."/>
            <person name="Mohammad A.W."/>
            <person name="Gnirke A."/>
            <person name="Yurkov A.M."/>
            <person name="Nowrousian M."/>
            <person name="Sun S."/>
            <person name="Cuomo C.A."/>
            <person name="Heitman J."/>
        </authorList>
    </citation>
    <scope>NUCLEOTIDE SEQUENCE [LARGE SCALE GENOMIC DNA]</scope>
    <source>
        <strain evidence="3 4">CBS 13917</strain>
    </source>
</reference>
<feature type="compositionally biased region" description="Polar residues" evidence="2">
    <location>
        <begin position="13"/>
        <end position="29"/>
    </location>
</feature>
<dbReference type="AlphaFoldDB" id="A0AAW0Z734"/>
<dbReference type="Proteomes" id="UP001388673">
    <property type="component" value="Unassembled WGS sequence"/>
</dbReference>
<comment type="caution">
    <text evidence="3">The sequence shown here is derived from an EMBL/GenBank/DDBJ whole genome shotgun (WGS) entry which is preliminary data.</text>
</comment>
<dbReference type="GeneID" id="92177764"/>
<organism evidence="3 4">
    <name type="scientific">Kwoniella newhampshirensis</name>
    <dbReference type="NCBI Taxonomy" id="1651941"/>
    <lineage>
        <taxon>Eukaryota</taxon>
        <taxon>Fungi</taxon>
        <taxon>Dikarya</taxon>
        <taxon>Basidiomycota</taxon>
        <taxon>Agaricomycotina</taxon>
        <taxon>Tremellomycetes</taxon>
        <taxon>Tremellales</taxon>
        <taxon>Cryptococcaceae</taxon>
        <taxon>Kwoniella</taxon>
    </lineage>
</organism>
<evidence type="ECO:0008006" key="5">
    <source>
        <dbReference type="Google" id="ProtNLM"/>
    </source>
</evidence>
<evidence type="ECO:0000313" key="4">
    <source>
        <dbReference type="Proteomes" id="UP001388673"/>
    </source>
</evidence>
<dbReference type="KEGG" id="kne:92177764"/>
<keyword evidence="4" id="KW-1185">Reference proteome</keyword>
<gene>
    <name evidence="3" type="ORF">IAR55_000504</name>
</gene>
<keyword evidence="1" id="KW-0175">Coiled coil</keyword>
<sequence>MNGLSDLELVAQAMSTSDRARQSTANGTAPNPRPHINGTTNGTISSSSSAPSQGTAISEPAPTRSRSTTIPGIPDDIDLSSLSPEELQILQPLLSALSLSAERQGEGDEGDELQIQSILAQLEAADGVADDLESKLDKLLETLGGVEKEIAVVGGDAERGDAIVRSKVDDERE</sequence>
<protein>
    <recommendedName>
        <fullName evidence="5">Mediator of RNA polymerase II transcription subunit 21</fullName>
    </recommendedName>
</protein>
<dbReference type="RefSeq" id="XP_066806182.1">
    <property type="nucleotide sequence ID" value="XM_066943640.1"/>
</dbReference>
<evidence type="ECO:0000313" key="3">
    <source>
        <dbReference type="EMBL" id="KAK8869936.1"/>
    </source>
</evidence>
<feature type="region of interest" description="Disordered" evidence="2">
    <location>
        <begin position="1"/>
        <end position="79"/>
    </location>
</feature>
<name>A0AAW0Z734_9TREE</name>
<feature type="coiled-coil region" evidence="1">
    <location>
        <begin position="122"/>
        <end position="149"/>
    </location>
</feature>
<proteinExistence type="predicted"/>
<dbReference type="EMBL" id="JBCAWK010000001">
    <property type="protein sequence ID" value="KAK8869936.1"/>
    <property type="molecule type" value="Genomic_DNA"/>
</dbReference>
<evidence type="ECO:0000256" key="2">
    <source>
        <dbReference type="SAM" id="MobiDB-lite"/>
    </source>
</evidence>
<accession>A0AAW0Z734</accession>